<dbReference type="Proteomes" id="UP000447873">
    <property type="component" value="Unassembled WGS sequence"/>
</dbReference>
<dbReference type="Proteomes" id="UP000490939">
    <property type="component" value="Unassembled WGS sequence"/>
</dbReference>
<dbReference type="PROSITE" id="PS50048">
    <property type="entry name" value="ZN2_CY6_FUNGAL_2"/>
    <property type="match status" value="1"/>
</dbReference>
<dbReference type="GO" id="GO:0000981">
    <property type="term" value="F:DNA-binding transcription factor activity, RNA polymerase II-specific"/>
    <property type="evidence" value="ECO:0007669"/>
    <property type="project" value="InterPro"/>
</dbReference>
<dbReference type="InterPro" id="IPR001138">
    <property type="entry name" value="Zn2Cys6_DnaBD"/>
</dbReference>
<comment type="subcellular location">
    <subcellularLocation>
        <location evidence="1">Nucleus</location>
    </subcellularLocation>
</comment>
<dbReference type="PANTHER" id="PTHR47540:SF4">
    <property type="entry name" value="TRANSCRIPTION FACTOR RGLT"/>
    <property type="match status" value="1"/>
</dbReference>
<feature type="domain" description="Zn(2)-C6 fungal-type" evidence="7">
    <location>
        <begin position="25"/>
        <end position="55"/>
    </location>
</feature>
<dbReference type="InterPro" id="IPR036864">
    <property type="entry name" value="Zn2-C6_fun-type_DNA-bd_sf"/>
</dbReference>
<evidence type="ECO:0000256" key="3">
    <source>
        <dbReference type="ARBA" id="ARBA00023125"/>
    </source>
</evidence>
<feature type="region of interest" description="Disordered" evidence="6">
    <location>
        <begin position="47"/>
        <end position="142"/>
    </location>
</feature>
<dbReference type="GO" id="GO:0043565">
    <property type="term" value="F:sequence-specific DNA binding"/>
    <property type="evidence" value="ECO:0007669"/>
    <property type="project" value="TreeGrafter"/>
</dbReference>
<evidence type="ECO:0000256" key="5">
    <source>
        <dbReference type="ARBA" id="ARBA00023242"/>
    </source>
</evidence>
<dbReference type="PANTHER" id="PTHR47540">
    <property type="entry name" value="THIAMINE REPRESSIBLE GENES REGULATORY PROTEIN THI5"/>
    <property type="match status" value="1"/>
</dbReference>
<evidence type="ECO:0000313" key="11">
    <source>
        <dbReference type="Proteomes" id="UP000490939"/>
    </source>
</evidence>
<feature type="compositionally biased region" description="Polar residues" evidence="6">
    <location>
        <begin position="47"/>
        <end position="57"/>
    </location>
</feature>
<protein>
    <recommendedName>
        <fullName evidence="7">Zn(2)-C6 fungal-type domain-containing protein</fullName>
    </recommendedName>
</protein>
<evidence type="ECO:0000313" key="9">
    <source>
        <dbReference type="EMBL" id="KAE9992800.1"/>
    </source>
</evidence>
<evidence type="ECO:0000256" key="6">
    <source>
        <dbReference type="SAM" id="MobiDB-lite"/>
    </source>
</evidence>
<evidence type="ECO:0000259" key="7">
    <source>
        <dbReference type="PROSITE" id="PS50048"/>
    </source>
</evidence>
<dbReference type="GO" id="GO:0045944">
    <property type="term" value="P:positive regulation of transcription by RNA polymerase II"/>
    <property type="evidence" value="ECO:0007669"/>
    <property type="project" value="TreeGrafter"/>
</dbReference>
<dbReference type="InterPro" id="IPR051711">
    <property type="entry name" value="Stress_Response_Reg"/>
</dbReference>
<proteinExistence type="predicted"/>
<gene>
    <name evidence="9" type="ORF">EG327_007724</name>
    <name evidence="8" type="ORF">EG328_009719</name>
</gene>
<dbReference type="SMART" id="SM00066">
    <property type="entry name" value="GAL4"/>
    <property type="match status" value="1"/>
</dbReference>
<feature type="compositionally biased region" description="Low complexity" evidence="6">
    <location>
        <begin position="91"/>
        <end position="101"/>
    </location>
</feature>
<dbReference type="CDD" id="cd00067">
    <property type="entry name" value="GAL4"/>
    <property type="match status" value="1"/>
</dbReference>
<reference evidence="9 11" key="1">
    <citation type="submission" date="2019-07" db="EMBL/GenBank/DDBJ databases">
        <title>Venturia inaequalis Genome Resource.</title>
        <authorList>
            <person name="Lichtner F.J."/>
        </authorList>
    </citation>
    <scope>NUCLEOTIDE SEQUENCE [LARGE SCALE GENOMIC DNA]</scope>
    <source>
        <strain evidence="8 10">120213</strain>
        <strain evidence="9 11">DMI_063113</strain>
    </source>
</reference>
<evidence type="ECO:0000256" key="2">
    <source>
        <dbReference type="ARBA" id="ARBA00023015"/>
    </source>
</evidence>
<organism evidence="9 11">
    <name type="scientific">Venturia inaequalis</name>
    <name type="common">Apple scab fungus</name>
    <dbReference type="NCBI Taxonomy" id="5025"/>
    <lineage>
        <taxon>Eukaryota</taxon>
        <taxon>Fungi</taxon>
        <taxon>Dikarya</taxon>
        <taxon>Ascomycota</taxon>
        <taxon>Pezizomycotina</taxon>
        <taxon>Dothideomycetes</taxon>
        <taxon>Pleosporomycetidae</taxon>
        <taxon>Venturiales</taxon>
        <taxon>Venturiaceae</taxon>
        <taxon>Venturia</taxon>
    </lineage>
</organism>
<dbReference type="EMBL" id="WNWR01000047">
    <property type="protein sequence ID" value="KAE9992800.1"/>
    <property type="molecule type" value="Genomic_DNA"/>
</dbReference>
<dbReference type="GO" id="GO:0008270">
    <property type="term" value="F:zinc ion binding"/>
    <property type="evidence" value="ECO:0007669"/>
    <property type="project" value="InterPro"/>
</dbReference>
<comment type="caution">
    <text evidence="9">The sequence shown here is derived from an EMBL/GenBank/DDBJ whole genome shotgun (WGS) entry which is preliminary data.</text>
</comment>
<dbReference type="EMBL" id="WNWS01000006">
    <property type="protein sequence ID" value="KAE9988586.1"/>
    <property type="molecule type" value="Genomic_DNA"/>
</dbReference>
<sequence length="431" mass="46566">MPAAAESFGSTNSNLRRVHGHTCTACDQCYRCKVKCTGERPTCQRCQSSNSACTYSTGKPLGKPKGSKNKVQRTKMTPDTERQGPFPAPGAPQSTSPPSATSRKRPNDDDNSPHPKRGISARSHAGNLTDIASFTSPKFNPPEMTPSVLSLPRLHYEGNHSLSVEPVPFYSDLAGQDDSLSHVLEHATPTDNENTFPSVGLNLEIDDFHWFAQPESYTSGTPSAATIDCSAHPDVIAVVPPHQTSDVMERSNNSCSLDMISTSESQQPPPCLCDPLSLGIISELYTLQLSYSPLDTALLLARRGLSTVTSYLACPSCLNHLSSSPSLFLACVLILQQVFTCYLTLRMHGTSMLAALSKHDDPSHRVAIGDFEVEGEESCHALLDAIVRAEMEKGKGVIGGLEQWMDKVGDGKDKMVGLLLQSLKEEISSGY</sequence>
<dbReference type="GO" id="GO:0005634">
    <property type="term" value="C:nucleus"/>
    <property type="evidence" value="ECO:0007669"/>
    <property type="project" value="UniProtKB-SubCell"/>
</dbReference>
<dbReference type="SUPFAM" id="SSF57701">
    <property type="entry name" value="Zn2/Cys6 DNA-binding domain"/>
    <property type="match status" value="1"/>
</dbReference>
<evidence type="ECO:0000256" key="4">
    <source>
        <dbReference type="ARBA" id="ARBA00023163"/>
    </source>
</evidence>
<evidence type="ECO:0000313" key="10">
    <source>
        <dbReference type="Proteomes" id="UP000447873"/>
    </source>
</evidence>
<keyword evidence="3" id="KW-0238">DNA-binding</keyword>
<dbReference type="Gene3D" id="4.10.240.10">
    <property type="entry name" value="Zn(2)-C6 fungal-type DNA-binding domain"/>
    <property type="match status" value="1"/>
</dbReference>
<keyword evidence="5" id="KW-0539">Nucleus</keyword>
<name>A0A8H3ZAY6_VENIN</name>
<dbReference type="Pfam" id="PF00172">
    <property type="entry name" value="Zn_clus"/>
    <property type="match status" value="1"/>
</dbReference>
<keyword evidence="2" id="KW-0805">Transcription regulation</keyword>
<keyword evidence="4" id="KW-0804">Transcription</keyword>
<keyword evidence="11" id="KW-1185">Reference proteome</keyword>
<evidence type="ECO:0000256" key="1">
    <source>
        <dbReference type="ARBA" id="ARBA00004123"/>
    </source>
</evidence>
<accession>A0A8H3ZAY6</accession>
<dbReference type="AlphaFoldDB" id="A0A8H3ZAY6"/>
<evidence type="ECO:0000313" key="8">
    <source>
        <dbReference type="EMBL" id="KAE9988586.1"/>
    </source>
</evidence>